<keyword evidence="8" id="KW-1185">Reference proteome</keyword>
<dbReference type="PROSITE" id="PS51349">
    <property type="entry name" value="FMN_HYDROXY_ACID_DH_2"/>
    <property type="match status" value="1"/>
</dbReference>
<sequence>MSRTTAKEDPITISEVASIAQRKLPSNVYDYYACGSDEQQALRRNVREFDRLLVRPRVMVDVSSVDTSTSLFGVKYPMPLGFAPSAMQRLVGENGESDVAAAANELGLNMTLSSQSTTSLEDVSRENDARPDSPDWWFQIYLTQDLERSLPLIKRAETAGYKALVVTVDTPVLGNRINERRTPLVLPSHLRLANFESASTPALKERKPTMNRLFMDARTLKDAQSIAAVAGPTMHSSSLTWETTLPWLRKVTNLKIILKGVMTAEDGRLAVEHGADAVVVSNHGGRQLDCAPSTIEALPEVAEAIAGRIPVIFDGGIHRGSDIFKAVALGAEFVLIGRPVLWGLSYKGKEGVQVVCNILEREFYRTMALAGVTDLSQITKASLAVARRDTFGLSRL</sequence>
<accession>A0ABR3PH84</accession>
<comment type="caution">
    <text evidence="7">The sequence shown here is derived from an EMBL/GenBank/DDBJ whole genome shotgun (WGS) entry which is preliminary data.</text>
</comment>
<evidence type="ECO:0000313" key="8">
    <source>
        <dbReference type="Proteomes" id="UP001562354"/>
    </source>
</evidence>
<feature type="domain" description="FMN hydroxy acid dehydrogenase" evidence="6">
    <location>
        <begin position="5"/>
        <end position="388"/>
    </location>
</feature>
<dbReference type="Gene3D" id="3.20.20.70">
    <property type="entry name" value="Aldolase class I"/>
    <property type="match status" value="1"/>
</dbReference>
<dbReference type="CDD" id="cd02809">
    <property type="entry name" value="alpha_hydroxyacid_oxid_FMN"/>
    <property type="match status" value="1"/>
</dbReference>
<dbReference type="PIRSF" id="PIRSF000138">
    <property type="entry name" value="Al-hdrx_acd_dh"/>
    <property type="match status" value="1"/>
</dbReference>
<evidence type="ECO:0000256" key="3">
    <source>
        <dbReference type="ARBA" id="ARBA00022643"/>
    </source>
</evidence>
<dbReference type="InterPro" id="IPR000262">
    <property type="entry name" value="FMN-dep_DH"/>
</dbReference>
<dbReference type="RefSeq" id="XP_069201778.1">
    <property type="nucleotide sequence ID" value="XM_069341682.1"/>
</dbReference>
<name>A0ABR3PH84_9PEZI</name>
<dbReference type="EMBL" id="JBFMKM010000007">
    <property type="protein sequence ID" value="KAL1305505.1"/>
    <property type="molecule type" value="Genomic_DNA"/>
</dbReference>
<dbReference type="Pfam" id="PF01070">
    <property type="entry name" value="FMN_dh"/>
    <property type="match status" value="1"/>
</dbReference>
<keyword evidence="3" id="KW-0288">FMN</keyword>
<organism evidence="7 8">
    <name type="scientific">Neodothiora populina</name>
    <dbReference type="NCBI Taxonomy" id="2781224"/>
    <lineage>
        <taxon>Eukaryota</taxon>
        <taxon>Fungi</taxon>
        <taxon>Dikarya</taxon>
        <taxon>Ascomycota</taxon>
        <taxon>Pezizomycotina</taxon>
        <taxon>Dothideomycetes</taxon>
        <taxon>Dothideomycetidae</taxon>
        <taxon>Dothideales</taxon>
        <taxon>Dothioraceae</taxon>
        <taxon>Neodothiora</taxon>
    </lineage>
</organism>
<keyword evidence="2" id="KW-0285">Flavoprotein</keyword>
<evidence type="ECO:0000256" key="1">
    <source>
        <dbReference type="ARBA" id="ARBA00001917"/>
    </source>
</evidence>
<dbReference type="InterPro" id="IPR012133">
    <property type="entry name" value="Alpha-hydoxy_acid_DH_FMN"/>
</dbReference>
<dbReference type="Proteomes" id="UP001562354">
    <property type="component" value="Unassembled WGS sequence"/>
</dbReference>
<protein>
    <recommendedName>
        <fullName evidence="6">FMN hydroxy acid dehydrogenase domain-containing protein</fullName>
    </recommendedName>
</protein>
<dbReference type="GeneID" id="95976079"/>
<dbReference type="InterPro" id="IPR013785">
    <property type="entry name" value="Aldolase_TIM"/>
</dbReference>
<dbReference type="PROSITE" id="PS00557">
    <property type="entry name" value="FMN_HYDROXY_ACID_DH_1"/>
    <property type="match status" value="1"/>
</dbReference>
<dbReference type="PANTHER" id="PTHR10578:SF107">
    <property type="entry name" value="2-HYDROXYACID OXIDASE 1"/>
    <property type="match status" value="1"/>
</dbReference>
<dbReference type="SUPFAM" id="SSF51395">
    <property type="entry name" value="FMN-linked oxidoreductases"/>
    <property type="match status" value="1"/>
</dbReference>
<comment type="cofactor">
    <cofactor evidence="1">
        <name>FMN</name>
        <dbReference type="ChEBI" id="CHEBI:58210"/>
    </cofactor>
</comment>
<evidence type="ECO:0000256" key="2">
    <source>
        <dbReference type="ARBA" id="ARBA00022630"/>
    </source>
</evidence>
<reference evidence="7 8" key="1">
    <citation type="submission" date="2024-07" db="EMBL/GenBank/DDBJ databases">
        <title>Draft sequence of the Neodothiora populina.</title>
        <authorList>
            <person name="Drown D.D."/>
            <person name="Schuette U.S."/>
            <person name="Buechlein A.B."/>
            <person name="Rusch D.R."/>
            <person name="Winton L.W."/>
            <person name="Adams G.A."/>
        </authorList>
    </citation>
    <scope>NUCLEOTIDE SEQUENCE [LARGE SCALE GENOMIC DNA]</scope>
    <source>
        <strain evidence="7 8">CPC 39397</strain>
    </source>
</reference>
<comment type="similarity">
    <text evidence="5">Belongs to the FMN-dependent alpha-hydroxy acid dehydrogenase family.</text>
</comment>
<evidence type="ECO:0000256" key="4">
    <source>
        <dbReference type="ARBA" id="ARBA00023002"/>
    </source>
</evidence>
<evidence type="ECO:0000259" key="6">
    <source>
        <dbReference type="PROSITE" id="PS51349"/>
    </source>
</evidence>
<dbReference type="InterPro" id="IPR008259">
    <property type="entry name" value="FMN_hydac_DH_AS"/>
</dbReference>
<gene>
    <name evidence="7" type="ORF">AAFC00_002377</name>
</gene>
<evidence type="ECO:0000313" key="7">
    <source>
        <dbReference type="EMBL" id="KAL1305505.1"/>
    </source>
</evidence>
<dbReference type="InterPro" id="IPR037396">
    <property type="entry name" value="FMN_HAD"/>
</dbReference>
<proteinExistence type="inferred from homology"/>
<dbReference type="PANTHER" id="PTHR10578">
    <property type="entry name" value="S -2-HYDROXY-ACID OXIDASE-RELATED"/>
    <property type="match status" value="1"/>
</dbReference>
<keyword evidence="4" id="KW-0560">Oxidoreductase</keyword>
<evidence type="ECO:0000256" key="5">
    <source>
        <dbReference type="ARBA" id="ARBA00024042"/>
    </source>
</evidence>